<proteinExistence type="predicted"/>
<dbReference type="AlphaFoldDB" id="A0A439CTY2"/>
<dbReference type="STRING" id="363999.A0A439CTY2"/>
<evidence type="ECO:0000256" key="1">
    <source>
        <dbReference type="SAM" id="MobiDB-lite"/>
    </source>
</evidence>
<evidence type="ECO:0000313" key="2">
    <source>
        <dbReference type="EMBL" id="RWA05551.1"/>
    </source>
</evidence>
<evidence type="ECO:0000313" key="3">
    <source>
        <dbReference type="Proteomes" id="UP000286045"/>
    </source>
</evidence>
<feature type="region of interest" description="Disordered" evidence="1">
    <location>
        <begin position="1"/>
        <end position="57"/>
    </location>
</feature>
<accession>A0A439CTY2</accession>
<sequence>MGNPKEAEAFEASTDGVPPPPYQETDNIADAYRPPGPAPSYDVGESSSGPASTSGVRGKFPPALNGYFKMGFTKTFHLGETKDTPLLAARMHSGLTKNPELVLYDGPSDKAPILATATSQSLFRSNSLITIPAREGVDHDSASQEVIMSCPKMGRGNGTYKFTAKVGVGKETRSEEFEWRSSHGSEVRELDGYRWGWKLVRLSSLTADGGGERSTRALGSTSDGLEVVAAWAHNNSMSMSKAFKFQLMGSALTGMLGDRGATVCLITAMRIYTIELATSTAVAAS</sequence>
<protein>
    <submittedName>
        <fullName evidence="2">Uncharacterized protein</fullName>
    </submittedName>
</protein>
<name>A0A439CTY2_9PEZI</name>
<comment type="caution">
    <text evidence="2">The sequence shown here is derived from an EMBL/GenBank/DDBJ whole genome shotgun (WGS) entry which is preliminary data.</text>
</comment>
<organism evidence="2 3">
    <name type="scientific">Xylaria grammica</name>
    <dbReference type="NCBI Taxonomy" id="363999"/>
    <lineage>
        <taxon>Eukaryota</taxon>
        <taxon>Fungi</taxon>
        <taxon>Dikarya</taxon>
        <taxon>Ascomycota</taxon>
        <taxon>Pezizomycotina</taxon>
        <taxon>Sordariomycetes</taxon>
        <taxon>Xylariomycetidae</taxon>
        <taxon>Xylariales</taxon>
        <taxon>Xylariaceae</taxon>
        <taxon>Xylaria</taxon>
    </lineage>
</organism>
<keyword evidence="3" id="KW-1185">Reference proteome</keyword>
<dbReference type="Proteomes" id="UP000286045">
    <property type="component" value="Unassembled WGS sequence"/>
</dbReference>
<feature type="compositionally biased region" description="Polar residues" evidence="1">
    <location>
        <begin position="45"/>
        <end position="55"/>
    </location>
</feature>
<reference evidence="2 3" key="1">
    <citation type="submission" date="2018-12" db="EMBL/GenBank/DDBJ databases">
        <title>Draft genome sequence of Xylaria grammica IHI A82.</title>
        <authorList>
            <person name="Buettner E."/>
            <person name="Kellner H."/>
        </authorList>
    </citation>
    <scope>NUCLEOTIDE SEQUENCE [LARGE SCALE GENOMIC DNA]</scope>
    <source>
        <strain evidence="2 3">IHI A82</strain>
    </source>
</reference>
<gene>
    <name evidence="2" type="ORF">EKO27_g9555</name>
</gene>
<dbReference type="EMBL" id="RYZI01000428">
    <property type="protein sequence ID" value="RWA05551.1"/>
    <property type="molecule type" value="Genomic_DNA"/>
</dbReference>